<comment type="function">
    <text evidence="7">Functions as a peptidoglycan terminase that cleaves nascent peptidoglycan strands endolytically to terminate their elongation.</text>
</comment>
<dbReference type="Gene3D" id="3.30.1490.480">
    <property type="entry name" value="Endolytic murein transglycosylase"/>
    <property type="match status" value="1"/>
</dbReference>
<evidence type="ECO:0000313" key="9">
    <source>
        <dbReference type="EMBL" id="SHK83481.1"/>
    </source>
</evidence>
<dbReference type="GO" id="GO:0009252">
    <property type="term" value="P:peptidoglycan biosynthetic process"/>
    <property type="evidence" value="ECO:0007669"/>
    <property type="project" value="UniProtKB-UniRule"/>
</dbReference>
<keyword evidence="5 7" id="KW-0456">Lyase</keyword>
<dbReference type="GO" id="GO:0005886">
    <property type="term" value="C:plasma membrane"/>
    <property type="evidence" value="ECO:0007669"/>
    <property type="project" value="UniProtKB-SubCell"/>
</dbReference>
<comment type="similarity">
    <text evidence="7">Belongs to the transglycosylase MltG family.</text>
</comment>
<reference evidence="9 10" key="1">
    <citation type="submission" date="2016-11" db="EMBL/GenBank/DDBJ databases">
        <authorList>
            <person name="Jaros S."/>
            <person name="Januszkiewicz K."/>
            <person name="Wedrychowicz H."/>
        </authorList>
    </citation>
    <scope>NUCLEOTIDE SEQUENCE [LARGE SCALE GENOMIC DNA]</scope>
    <source>
        <strain evidence="9 10">DSM 14214</strain>
    </source>
</reference>
<dbReference type="InterPro" id="IPR003770">
    <property type="entry name" value="MLTG-like"/>
</dbReference>
<comment type="catalytic activity">
    <reaction evidence="7">
        <text>a peptidoglycan chain = a peptidoglycan chain with N-acetyl-1,6-anhydromuramyl-[peptide] at the reducing end + a peptidoglycan chain with N-acetylglucosamine at the non-reducing end.</text>
        <dbReference type="EC" id="4.2.2.29"/>
    </reaction>
</comment>
<dbReference type="OrthoDB" id="9814591at2"/>
<keyword evidence="1 7" id="KW-1003">Cell membrane</keyword>
<dbReference type="EMBL" id="FRAH01000048">
    <property type="protein sequence ID" value="SHK83481.1"/>
    <property type="molecule type" value="Genomic_DNA"/>
</dbReference>
<evidence type="ECO:0000256" key="2">
    <source>
        <dbReference type="ARBA" id="ARBA00022692"/>
    </source>
</evidence>
<protein>
    <recommendedName>
        <fullName evidence="7">Endolytic murein transglycosylase</fullName>
        <ecNumber evidence="7">4.2.2.29</ecNumber>
    </recommendedName>
    <alternativeName>
        <fullName evidence="7">Peptidoglycan lytic transglycosylase</fullName>
    </alternativeName>
    <alternativeName>
        <fullName evidence="7">Peptidoglycan polymerization terminase</fullName>
    </alternativeName>
</protein>
<dbReference type="AlphaFoldDB" id="A0A1M6VQ66"/>
<dbReference type="GO" id="GO:0071555">
    <property type="term" value="P:cell wall organization"/>
    <property type="evidence" value="ECO:0007669"/>
    <property type="project" value="UniProtKB-KW"/>
</dbReference>
<evidence type="ECO:0000256" key="4">
    <source>
        <dbReference type="ARBA" id="ARBA00023136"/>
    </source>
</evidence>
<dbReference type="HAMAP" id="MF_02065">
    <property type="entry name" value="MltG"/>
    <property type="match status" value="1"/>
</dbReference>
<evidence type="ECO:0000256" key="7">
    <source>
        <dbReference type="HAMAP-Rule" id="MF_02065"/>
    </source>
</evidence>
<feature type="compositionally biased region" description="Basic and acidic residues" evidence="8">
    <location>
        <begin position="20"/>
        <end position="29"/>
    </location>
</feature>
<feature type="site" description="Important for catalytic activity" evidence="7">
    <location>
        <position position="401"/>
    </location>
</feature>
<dbReference type="EC" id="4.2.2.29" evidence="7"/>
<keyword evidence="4 7" id="KW-0472">Membrane</keyword>
<keyword evidence="3 7" id="KW-1133">Transmembrane helix</keyword>
<feature type="compositionally biased region" description="Polar residues" evidence="8">
    <location>
        <begin position="46"/>
        <end position="57"/>
    </location>
</feature>
<evidence type="ECO:0000313" key="10">
    <source>
        <dbReference type="Proteomes" id="UP000183975"/>
    </source>
</evidence>
<feature type="compositionally biased region" description="Basic and acidic residues" evidence="8">
    <location>
        <begin position="1"/>
        <end position="10"/>
    </location>
</feature>
<feature type="region of interest" description="Disordered" evidence="8">
    <location>
        <begin position="122"/>
        <end position="173"/>
    </location>
</feature>
<comment type="subcellular location">
    <subcellularLocation>
        <location evidence="7">Cell membrane</location>
        <topology evidence="7">Single-pass membrane protein</topology>
    </subcellularLocation>
</comment>
<feature type="compositionally biased region" description="Basic and acidic residues" evidence="8">
    <location>
        <begin position="59"/>
        <end position="72"/>
    </location>
</feature>
<dbReference type="NCBIfam" id="TIGR00247">
    <property type="entry name" value="endolytic transglycosylase MltG"/>
    <property type="match status" value="1"/>
</dbReference>
<feature type="transmembrane region" description="Helical" evidence="7">
    <location>
        <begin position="180"/>
        <end position="200"/>
    </location>
</feature>
<sequence length="520" mass="59417">MDEHSNRSDEQASQQQSRTPEQRRSMQRDMEEEFSTTYFPRRDRSNTTYYGQHSSRTAVPREKAKVKEEKPTEPLITEETGITKVPKRDAEFENTYVPRRASREDEWNSRIERELQETAMYRKSEPARERRETARKETTRRDTTRRENAHRETVYREPSSRTMSDRSKQKKHKRKMTKGFKGFIVLVVAFIIGFCSFQFMKSIMMMDGSTENLTGETVSVTIPSGSTTSDIANILKEQGLISNTFTFRLSSKINGYDGTYQMGTYDVDTGMTPTQIMALLQSGEVSTKNKLTIPEGYTVKQIADRVAETGICTAEEFINEANTGTFPHSFLKDLPDREYRLEGYLFPDTYFLTENMTAHEIISMMLDRFEQMYTQEYQDAVAASGHTLDEIVTIASMIEKEITLDEERARAAGVIYNRLEQDMSLGIDATVLYAVGKTGGELTQEDLQTDSPYNTRLNKGLPLGPISNPGEASFKAALYPEDNDYLYYVVEAAGKSNHVFCKTNEEFLAAKEKYQASLTQ</sequence>
<evidence type="ECO:0000256" key="6">
    <source>
        <dbReference type="ARBA" id="ARBA00023316"/>
    </source>
</evidence>
<dbReference type="GO" id="GO:0008932">
    <property type="term" value="F:lytic endotransglycosylase activity"/>
    <property type="evidence" value="ECO:0007669"/>
    <property type="project" value="UniProtKB-UniRule"/>
</dbReference>
<keyword evidence="6 7" id="KW-0961">Cell wall biogenesis/degradation</keyword>
<dbReference type="Proteomes" id="UP000183975">
    <property type="component" value="Unassembled WGS sequence"/>
</dbReference>
<feature type="compositionally biased region" description="Basic and acidic residues" evidence="8">
    <location>
        <begin position="122"/>
        <end position="167"/>
    </location>
</feature>
<proteinExistence type="inferred from homology"/>
<organism evidence="9 10">
    <name type="scientific">Anaerotignum lactatifermentans DSM 14214</name>
    <dbReference type="NCBI Taxonomy" id="1121323"/>
    <lineage>
        <taxon>Bacteria</taxon>
        <taxon>Bacillati</taxon>
        <taxon>Bacillota</taxon>
        <taxon>Clostridia</taxon>
        <taxon>Lachnospirales</taxon>
        <taxon>Anaerotignaceae</taxon>
        <taxon>Anaerotignum</taxon>
    </lineage>
</organism>
<name>A0A1M6VQ66_9FIRM</name>
<keyword evidence="10" id="KW-1185">Reference proteome</keyword>
<gene>
    <name evidence="7" type="primary">mltG</name>
    <name evidence="9" type="ORF">SAMN02745138_02428</name>
</gene>
<dbReference type="CDD" id="cd08010">
    <property type="entry name" value="MltG_like"/>
    <property type="match status" value="1"/>
</dbReference>
<dbReference type="RefSeq" id="WP_084730675.1">
    <property type="nucleotide sequence ID" value="NZ_FRAH01000048.1"/>
</dbReference>
<keyword evidence="2 7" id="KW-0812">Transmembrane</keyword>
<evidence type="ECO:0000256" key="5">
    <source>
        <dbReference type="ARBA" id="ARBA00023239"/>
    </source>
</evidence>
<dbReference type="PANTHER" id="PTHR30518">
    <property type="entry name" value="ENDOLYTIC MUREIN TRANSGLYCOSYLASE"/>
    <property type="match status" value="1"/>
</dbReference>
<evidence type="ECO:0000256" key="8">
    <source>
        <dbReference type="SAM" id="MobiDB-lite"/>
    </source>
</evidence>
<evidence type="ECO:0000256" key="1">
    <source>
        <dbReference type="ARBA" id="ARBA00022475"/>
    </source>
</evidence>
<dbReference type="PANTHER" id="PTHR30518:SF2">
    <property type="entry name" value="ENDOLYTIC MUREIN TRANSGLYCOSYLASE"/>
    <property type="match status" value="1"/>
</dbReference>
<accession>A0A1M6VQ66</accession>
<evidence type="ECO:0000256" key="3">
    <source>
        <dbReference type="ARBA" id="ARBA00022989"/>
    </source>
</evidence>
<feature type="region of interest" description="Disordered" evidence="8">
    <location>
        <begin position="1"/>
        <end position="75"/>
    </location>
</feature>
<dbReference type="Pfam" id="PF02618">
    <property type="entry name" value="YceG"/>
    <property type="match status" value="1"/>
</dbReference>